<evidence type="ECO:0000256" key="1">
    <source>
        <dbReference type="SAM" id="MobiDB-lite"/>
    </source>
</evidence>
<feature type="region of interest" description="Disordered" evidence="1">
    <location>
        <begin position="15"/>
        <end position="39"/>
    </location>
</feature>
<organism evidence="3 4">
    <name type="scientific">Phenylobacterium hankyongense</name>
    <dbReference type="NCBI Taxonomy" id="1813876"/>
    <lineage>
        <taxon>Bacteria</taxon>
        <taxon>Pseudomonadati</taxon>
        <taxon>Pseudomonadota</taxon>
        <taxon>Alphaproteobacteria</taxon>
        <taxon>Caulobacterales</taxon>
        <taxon>Caulobacteraceae</taxon>
        <taxon>Phenylobacterium</taxon>
    </lineage>
</organism>
<evidence type="ECO:0008006" key="5">
    <source>
        <dbReference type="Google" id="ProtNLM"/>
    </source>
</evidence>
<evidence type="ECO:0000313" key="4">
    <source>
        <dbReference type="Proteomes" id="UP000249842"/>
    </source>
</evidence>
<comment type="caution">
    <text evidence="3">The sequence shown here is derived from an EMBL/GenBank/DDBJ whole genome shotgun (WGS) entry which is preliminary data.</text>
</comment>
<sequence>MLLVLAAAVLAAGAPTAPEPTDAAARQAPAVASAKPSGDADRLVCKKEMVTGSMFPVKVCRDKQKAAQNRQEDQDQLRNVQRMGGPLVR</sequence>
<protein>
    <recommendedName>
        <fullName evidence="5">Phosphate starvation-inducible protein PsiF</fullName>
    </recommendedName>
</protein>
<feature type="compositionally biased region" description="Basic and acidic residues" evidence="1">
    <location>
        <begin position="64"/>
        <end position="76"/>
    </location>
</feature>
<dbReference type="AlphaFoldDB" id="A0A328AW18"/>
<name>A0A328AW18_9CAUL</name>
<gene>
    <name evidence="3" type="ORF">DJ021_02780</name>
</gene>
<feature type="signal peptide" evidence="2">
    <location>
        <begin position="1"/>
        <end position="17"/>
    </location>
</feature>
<evidence type="ECO:0000313" key="3">
    <source>
        <dbReference type="EMBL" id="RAK58799.1"/>
    </source>
</evidence>
<dbReference type="Proteomes" id="UP000249842">
    <property type="component" value="Unassembled WGS sequence"/>
</dbReference>
<feature type="chain" id="PRO_5016379022" description="Phosphate starvation-inducible protein PsiF" evidence="2">
    <location>
        <begin position="18"/>
        <end position="89"/>
    </location>
</feature>
<feature type="compositionally biased region" description="Low complexity" evidence="1">
    <location>
        <begin position="15"/>
        <end position="34"/>
    </location>
</feature>
<feature type="region of interest" description="Disordered" evidence="1">
    <location>
        <begin position="64"/>
        <end position="89"/>
    </location>
</feature>
<dbReference type="EMBL" id="QFYP01000001">
    <property type="protein sequence ID" value="RAK58799.1"/>
    <property type="molecule type" value="Genomic_DNA"/>
</dbReference>
<reference evidence="4" key="1">
    <citation type="submission" date="2018-05" db="EMBL/GenBank/DDBJ databases">
        <authorList>
            <person name="Li X."/>
        </authorList>
    </citation>
    <scope>NUCLEOTIDE SEQUENCE [LARGE SCALE GENOMIC DNA]</scope>
    <source>
        <strain evidence="4">HKS-05</strain>
    </source>
</reference>
<keyword evidence="2" id="KW-0732">Signal</keyword>
<keyword evidence="4" id="KW-1185">Reference proteome</keyword>
<evidence type="ECO:0000256" key="2">
    <source>
        <dbReference type="SAM" id="SignalP"/>
    </source>
</evidence>
<accession>A0A328AW18</accession>
<dbReference type="RefSeq" id="WP_111456092.1">
    <property type="nucleotide sequence ID" value="NZ_QFYP01000001.1"/>
</dbReference>
<proteinExistence type="predicted"/>